<feature type="transmembrane region" description="Helical" evidence="7">
    <location>
        <begin position="265"/>
        <end position="286"/>
    </location>
</feature>
<dbReference type="GO" id="GO:0022857">
    <property type="term" value="F:transmembrane transporter activity"/>
    <property type="evidence" value="ECO:0007669"/>
    <property type="project" value="InterPro"/>
</dbReference>
<dbReference type="Gene3D" id="1.20.1250.20">
    <property type="entry name" value="MFS general substrate transporter like domains"/>
    <property type="match status" value="1"/>
</dbReference>
<proteinExistence type="predicted"/>
<organism evidence="9 10">
    <name type="scientific">Pseudaquabacterium pictum</name>
    <dbReference type="NCBI Taxonomy" id="2315236"/>
    <lineage>
        <taxon>Bacteria</taxon>
        <taxon>Pseudomonadati</taxon>
        <taxon>Pseudomonadota</taxon>
        <taxon>Betaproteobacteria</taxon>
        <taxon>Burkholderiales</taxon>
        <taxon>Sphaerotilaceae</taxon>
        <taxon>Pseudaquabacterium</taxon>
    </lineage>
</organism>
<evidence type="ECO:0000259" key="8">
    <source>
        <dbReference type="PROSITE" id="PS50850"/>
    </source>
</evidence>
<feature type="transmembrane region" description="Helical" evidence="7">
    <location>
        <begin position="12"/>
        <end position="38"/>
    </location>
</feature>
<evidence type="ECO:0000256" key="5">
    <source>
        <dbReference type="ARBA" id="ARBA00022989"/>
    </source>
</evidence>
<keyword evidence="2" id="KW-0813">Transport</keyword>
<name>A0A480AH52_9BURK</name>
<evidence type="ECO:0000256" key="3">
    <source>
        <dbReference type="ARBA" id="ARBA00022475"/>
    </source>
</evidence>
<accession>A0A480AH52</accession>
<evidence type="ECO:0000256" key="2">
    <source>
        <dbReference type="ARBA" id="ARBA00022448"/>
    </source>
</evidence>
<feature type="transmembrane region" description="Helical" evidence="7">
    <location>
        <begin position="357"/>
        <end position="382"/>
    </location>
</feature>
<keyword evidence="6 7" id="KW-0472">Membrane</keyword>
<dbReference type="AlphaFoldDB" id="A0A480AH52"/>
<dbReference type="PANTHER" id="PTHR42718:SF46">
    <property type="entry name" value="BLR6921 PROTEIN"/>
    <property type="match status" value="1"/>
</dbReference>
<dbReference type="RefSeq" id="WP_137730774.1">
    <property type="nucleotide sequence ID" value="NZ_BJCL01000001.1"/>
</dbReference>
<keyword evidence="10" id="KW-1185">Reference proteome</keyword>
<protein>
    <submittedName>
        <fullName evidence="9">MFS transporter</fullName>
    </submittedName>
</protein>
<dbReference type="InterPro" id="IPR036259">
    <property type="entry name" value="MFS_trans_sf"/>
</dbReference>
<evidence type="ECO:0000256" key="4">
    <source>
        <dbReference type="ARBA" id="ARBA00022692"/>
    </source>
</evidence>
<dbReference type="PROSITE" id="PS50850">
    <property type="entry name" value="MFS"/>
    <property type="match status" value="1"/>
</dbReference>
<feature type="transmembrane region" description="Helical" evidence="7">
    <location>
        <begin position="167"/>
        <end position="187"/>
    </location>
</feature>
<dbReference type="EMBL" id="BJCL01000001">
    <property type="protein sequence ID" value="GCL60984.1"/>
    <property type="molecule type" value="Genomic_DNA"/>
</dbReference>
<feature type="transmembrane region" description="Helical" evidence="7">
    <location>
        <begin position="298"/>
        <end position="319"/>
    </location>
</feature>
<dbReference type="SUPFAM" id="SSF103473">
    <property type="entry name" value="MFS general substrate transporter"/>
    <property type="match status" value="1"/>
</dbReference>
<evidence type="ECO:0000256" key="1">
    <source>
        <dbReference type="ARBA" id="ARBA00004651"/>
    </source>
</evidence>
<reference evidence="10" key="1">
    <citation type="submission" date="2019-03" db="EMBL/GenBank/DDBJ databases">
        <title>Aquabacterium pictum sp.nov., the first bacteriochlorophyll a-containing freshwater bacterium in the genus Aquabacterium of the class Betaproteobacteria.</title>
        <authorList>
            <person name="Hirose S."/>
            <person name="Tank M."/>
            <person name="Hara E."/>
            <person name="Tamaki H."/>
            <person name="Takaichi S."/>
            <person name="Haruta S."/>
            <person name="Hanada S."/>
        </authorList>
    </citation>
    <scope>NUCLEOTIDE SEQUENCE [LARGE SCALE GENOMIC DNA]</scope>
    <source>
        <strain evidence="10">W35</strain>
    </source>
</reference>
<feature type="transmembrane region" description="Helical" evidence="7">
    <location>
        <begin position="50"/>
        <end position="70"/>
    </location>
</feature>
<dbReference type="GO" id="GO:0005886">
    <property type="term" value="C:plasma membrane"/>
    <property type="evidence" value="ECO:0007669"/>
    <property type="project" value="UniProtKB-SubCell"/>
</dbReference>
<feature type="transmembrane region" description="Helical" evidence="7">
    <location>
        <begin position="77"/>
        <end position="97"/>
    </location>
</feature>
<comment type="caution">
    <text evidence="9">The sequence shown here is derived from an EMBL/GenBank/DDBJ whole genome shotgun (WGS) entry which is preliminary data.</text>
</comment>
<dbReference type="InterPro" id="IPR011701">
    <property type="entry name" value="MFS"/>
</dbReference>
<keyword evidence="4 7" id="KW-0812">Transmembrane</keyword>
<dbReference type="PANTHER" id="PTHR42718">
    <property type="entry name" value="MAJOR FACILITATOR SUPERFAMILY MULTIDRUG TRANSPORTER MFSC"/>
    <property type="match status" value="1"/>
</dbReference>
<evidence type="ECO:0000313" key="10">
    <source>
        <dbReference type="Proteomes" id="UP000301751"/>
    </source>
</evidence>
<evidence type="ECO:0000256" key="7">
    <source>
        <dbReference type="SAM" id="Phobius"/>
    </source>
</evidence>
<dbReference type="InterPro" id="IPR020846">
    <property type="entry name" value="MFS_dom"/>
</dbReference>
<feature type="transmembrane region" description="Helical" evidence="7">
    <location>
        <begin position="394"/>
        <end position="415"/>
    </location>
</feature>
<dbReference type="OrthoDB" id="9807274at2"/>
<keyword evidence="5 7" id="KW-1133">Transmembrane helix</keyword>
<keyword evidence="3" id="KW-1003">Cell membrane</keyword>
<dbReference type="Proteomes" id="UP000301751">
    <property type="component" value="Unassembled WGS sequence"/>
</dbReference>
<feature type="transmembrane region" description="Helical" evidence="7">
    <location>
        <begin position="331"/>
        <end position="351"/>
    </location>
</feature>
<feature type="domain" description="Major facilitator superfamily (MFS) profile" evidence="8">
    <location>
        <begin position="12"/>
        <end position="458"/>
    </location>
</feature>
<dbReference type="Gene3D" id="1.20.1720.10">
    <property type="entry name" value="Multidrug resistance protein D"/>
    <property type="match status" value="1"/>
</dbReference>
<comment type="subcellular location">
    <subcellularLocation>
        <location evidence="1">Cell membrane</location>
        <topology evidence="1">Multi-pass membrane protein</topology>
    </subcellularLocation>
</comment>
<feature type="transmembrane region" description="Helical" evidence="7">
    <location>
        <begin position="225"/>
        <end position="244"/>
    </location>
</feature>
<feature type="transmembrane region" description="Helical" evidence="7">
    <location>
        <begin position="199"/>
        <end position="219"/>
    </location>
</feature>
<evidence type="ECO:0000313" key="9">
    <source>
        <dbReference type="EMBL" id="GCL60984.1"/>
    </source>
</evidence>
<feature type="transmembrane region" description="Helical" evidence="7">
    <location>
        <begin position="103"/>
        <end position="124"/>
    </location>
</feature>
<evidence type="ECO:0000256" key="6">
    <source>
        <dbReference type="ARBA" id="ARBA00023136"/>
    </source>
</evidence>
<feature type="transmembrane region" description="Helical" evidence="7">
    <location>
        <begin position="435"/>
        <end position="451"/>
    </location>
</feature>
<dbReference type="Pfam" id="PF07690">
    <property type="entry name" value="MFS_1"/>
    <property type="match status" value="1"/>
</dbReference>
<gene>
    <name evidence="9" type="ORF">AQPW35_00650</name>
</gene>
<feature type="transmembrane region" description="Helical" evidence="7">
    <location>
        <begin position="136"/>
        <end position="161"/>
    </location>
</feature>
<sequence>MTAAGAPTTRTLTLVVAAALFMESLTSTVIATSLAPIAADLQVDPLTLKLAFTAYFVALAIFIPISGWCADRFGAKTVFAAAIGVFTLSSIGCALAWNLSSLVVGRFCQGLGGAMMLPVGRLILLRAIPKAEMVSAMAWLGIPTLFAPILGPPVGGFITTYHHWRGIFWLNVPVGLLGLALALWFVPQVRAADAPPLDWRGFALTGSGLSLAIFGFTLLGSRSAHPGPALTMMAAGAALLWAYVQHARRTPHPILDLTLLHSASLRISIMGGNLFRLAVGALPFLLPLMLQLGFGMSAFESGLLTFSAAVGAVTMKLTAAPILRRWGFRRVLLANAWISSAMMAALALFTAATPGPVIMAVLLVGGFFRSLQFTSLNTLGYADVAQARMSRATALVAVAQQLSLAAGVAVAAMLLDASRLVDGRQALVAVDFNRAFAAVGLLSLASIWWYRQLAADAGAEMSGHRVAPGAPPEVP</sequence>